<reference evidence="2 3" key="1">
    <citation type="submission" date="2017-07" db="EMBL/GenBank/DDBJ databases">
        <title>Whole genome sequence of Azospirillum brasilense 2A1, a potential biofertilizer strain.</title>
        <authorList>
            <person name="Fontana C.A."/>
            <person name="Toffoli L.M."/>
            <person name="Salazar S.M."/>
            <person name="Puglisi E."/>
            <person name="Pedraza R."/>
            <person name="Bassi D."/>
            <person name="Cocconcelli P.S."/>
        </authorList>
    </citation>
    <scope>NUCLEOTIDE SEQUENCE [LARGE SCALE GENOMIC DNA]</scope>
    <source>
        <strain evidence="2 3">2A1</strain>
        <plasmid evidence="2">unnamed</plasmid>
    </source>
</reference>
<evidence type="ECO:0000256" key="1">
    <source>
        <dbReference type="SAM" id="MobiDB-lite"/>
    </source>
</evidence>
<evidence type="ECO:0000313" key="3">
    <source>
        <dbReference type="Proteomes" id="UP000215367"/>
    </source>
</evidence>
<evidence type="ECO:0000313" key="2">
    <source>
        <dbReference type="EMBL" id="OYD80757.1"/>
    </source>
</evidence>
<sequence length="83" mass="8792">MRVSPDRHVQTAMARNGGAAESRAAMVGSGERKRNVRRHAPAAPAQLAWALVAGRLRVGHRIIGAPSPELRDDGAIQESSVTS</sequence>
<name>A0A235H5J0_AZOBR</name>
<geneLocation type="plasmid" evidence="2">
    <name>unnamed</name>
</geneLocation>
<dbReference type="AlphaFoldDB" id="A0A235H5J0"/>
<protein>
    <submittedName>
        <fullName evidence="2">Uncharacterized protein</fullName>
    </submittedName>
</protein>
<gene>
    <name evidence="2" type="ORF">CHT98_29685</name>
</gene>
<organism evidence="2 3">
    <name type="scientific">Azospirillum brasilense</name>
    <dbReference type="NCBI Taxonomy" id="192"/>
    <lineage>
        <taxon>Bacteria</taxon>
        <taxon>Pseudomonadati</taxon>
        <taxon>Pseudomonadota</taxon>
        <taxon>Alphaproteobacteria</taxon>
        <taxon>Rhodospirillales</taxon>
        <taxon>Azospirillaceae</taxon>
        <taxon>Azospirillum</taxon>
    </lineage>
</organism>
<accession>A0A235H5J0</accession>
<dbReference type="EMBL" id="NOWT01000046">
    <property type="protein sequence ID" value="OYD80757.1"/>
    <property type="molecule type" value="Genomic_DNA"/>
</dbReference>
<dbReference type="Proteomes" id="UP000215367">
    <property type="component" value="Unassembled WGS sequence"/>
</dbReference>
<comment type="caution">
    <text evidence="2">The sequence shown here is derived from an EMBL/GenBank/DDBJ whole genome shotgun (WGS) entry which is preliminary data.</text>
</comment>
<keyword evidence="2" id="KW-0614">Plasmid</keyword>
<feature type="region of interest" description="Disordered" evidence="1">
    <location>
        <begin position="1"/>
        <end position="34"/>
    </location>
</feature>
<proteinExistence type="predicted"/>